<organism evidence="1 2">
    <name type="scientific">Nocardioides soli</name>
    <dbReference type="NCBI Taxonomy" id="1036020"/>
    <lineage>
        <taxon>Bacteria</taxon>
        <taxon>Bacillati</taxon>
        <taxon>Actinomycetota</taxon>
        <taxon>Actinomycetes</taxon>
        <taxon>Propionibacteriales</taxon>
        <taxon>Nocardioidaceae</taxon>
        <taxon>Nocardioides</taxon>
    </lineage>
</organism>
<evidence type="ECO:0000313" key="2">
    <source>
        <dbReference type="Proteomes" id="UP000589626"/>
    </source>
</evidence>
<accession>A0A7W4VZW0</accession>
<dbReference type="AlphaFoldDB" id="A0A7W4VZW0"/>
<evidence type="ECO:0000313" key="1">
    <source>
        <dbReference type="EMBL" id="MBB3044886.1"/>
    </source>
</evidence>
<dbReference type="InterPro" id="IPR009351">
    <property type="entry name" value="AlkZ-like"/>
</dbReference>
<dbReference type="Pfam" id="PF06224">
    <property type="entry name" value="AlkZ-like"/>
    <property type="match status" value="1"/>
</dbReference>
<evidence type="ECO:0008006" key="3">
    <source>
        <dbReference type="Google" id="ProtNLM"/>
    </source>
</evidence>
<protein>
    <recommendedName>
        <fullName evidence="3">Winged helix-turn-helix domain-containing protein</fullName>
    </recommendedName>
</protein>
<dbReference type="PANTHER" id="PTHR30528">
    <property type="entry name" value="CYTOPLASMIC PROTEIN"/>
    <property type="match status" value="1"/>
</dbReference>
<dbReference type="RefSeq" id="WP_183594904.1">
    <property type="nucleotide sequence ID" value="NZ_JACHWR010000004.1"/>
</dbReference>
<sequence length="373" mass="41514">MADPLQLTRADARRIAVRAQLLTADRPRDLLEVIRHLTVVQAEPTAAIAPSADLVLWSRLGPTYDVAALRDALDEQALIEHQGFIRPTGDMTLLRAEMAAWPGTGPLKEWQVARAEWVDANAGCHRDLLDRLRRDGPLPTSELPDSCEVPWRSSGWNNARNVQMLLMLMVARGEVACVGRDGREQLWDLAERIYPDEPFPDVEEARRRRDERRLAALGIARSRAAAAPGEQHDVGEAGVPAVVEGVRGTWRVDPALADGQVARSDGRAALLSPFDRLVQDRKRLAEVFEFDYLLEMYKPAARRRWGYYALPVLYDDRLVGKLDASADRAEGALVVRAVHEDEPFSAAMTADVDAEIDSLAQWLGLDVVRLTEP</sequence>
<reference evidence="1 2" key="1">
    <citation type="submission" date="2020-08" db="EMBL/GenBank/DDBJ databases">
        <title>Sequencing the genomes of 1000 actinobacteria strains.</title>
        <authorList>
            <person name="Klenk H.-P."/>
        </authorList>
    </citation>
    <scope>NUCLEOTIDE SEQUENCE [LARGE SCALE GENOMIC DNA]</scope>
    <source>
        <strain evidence="1 2">DSM 105498</strain>
    </source>
</reference>
<keyword evidence="2" id="KW-1185">Reference proteome</keyword>
<dbReference type="EMBL" id="JACHWR010000004">
    <property type="protein sequence ID" value="MBB3044886.1"/>
    <property type="molecule type" value="Genomic_DNA"/>
</dbReference>
<dbReference type="PANTHER" id="PTHR30528:SF0">
    <property type="entry name" value="CYTOPLASMIC PROTEIN"/>
    <property type="match status" value="1"/>
</dbReference>
<dbReference type="Proteomes" id="UP000589626">
    <property type="component" value="Unassembled WGS sequence"/>
</dbReference>
<proteinExistence type="predicted"/>
<comment type="caution">
    <text evidence="1">The sequence shown here is derived from an EMBL/GenBank/DDBJ whole genome shotgun (WGS) entry which is preliminary data.</text>
</comment>
<name>A0A7W4VZW0_9ACTN</name>
<gene>
    <name evidence="1" type="ORF">FHU40_004739</name>
</gene>